<dbReference type="InterPro" id="IPR009057">
    <property type="entry name" value="Homeodomain-like_sf"/>
</dbReference>
<organism evidence="4 5">
    <name type="scientific">Galleria mellonella</name>
    <name type="common">Greater wax moth</name>
    <dbReference type="NCBI Taxonomy" id="7137"/>
    <lineage>
        <taxon>Eukaryota</taxon>
        <taxon>Metazoa</taxon>
        <taxon>Ecdysozoa</taxon>
        <taxon>Arthropoda</taxon>
        <taxon>Hexapoda</taxon>
        <taxon>Insecta</taxon>
        <taxon>Pterygota</taxon>
        <taxon>Neoptera</taxon>
        <taxon>Endopterygota</taxon>
        <taxon>Lepidoptera</taxon>
        <taxon>Glossata</taxon>
        <taxon>Ditrysia</taxon>
        <taxon>Pyraloidea</taxon>
        <taxon>Pyralidae</taxon>
        <taxon>Galleriinae</taxon>
        <taxon>Galleria</taxon>
    </lineage>
</organism>
<evidence type="ECO:0000256" key="2">
    <source>
        <dbReference type="SAM" id="MobiDB-lite"/>
    </source>
</evidence>
<dbReference type="RefSeq" id="XP_052753644.1">
    <property type="nucleotide sequence ID" value="XM_052897684.1"/>
</dbReference>
<name>A0ABM3MQT1_GALME</name>
<feature type="region of interest" description="Disordered" evidence="2">
    <location>
        <begin position="48"/>
        <end position="70"/>
    </location>
</feature>
<evidence type="ECO:0000259" key="3">
    <source>
        <dbReference type="Pfam" id="PF01498"/>
    </source>
</evidence>
<proteinExistence type="predicted"/>
<reference evidence="5" key="1">
    <citation type="submission" date="2025-08" db="UniProtKB">
        <authorList>
            <consortium name="RefSeq"/>
        </authorList>
    </citation>
    <scope>IDENTIFICATION</scope>
    <source>
        <tissue evidence="5">Whole larvae</tissue>
    </source>
</reference>
<accession>A0ABM3MQT1</accession>
<dbReference type="Pfam" id="PF01498">
    <property type="entry name" value="HTH_Tnp_Tc3_2"/>
    <property type="match status" value="1"/>
</dbReference>
<evidence type="ECO:0000313" key="4">
    <source>
        <dbReference type="Proteomes" id="UP001652740"/>
    </source>
</evidence>
<dbReference type="Proteomes" id="UP001652740">
    <property type="component" value="Unplaced"/>
</dbReference>
<evidence type="ECO:0000256" key="1">
    <source>
        <dbReference type="ARBA" id="ARBA00004123"/>
    </source>
</evidence>
<evidence type="ECO:0000313" key="5">
    <source>
        <dbReference type="RefSeq" id="XP_052753644.1"/>
    </source>
</evidence>
<keyword evidence="4" id="KW-1185">Reference proteome</keyword>
<dbReference type="InterPro" id="IPR002492">
    <property type="entry name" value="Transposase_Tc1-like"/>
</dbReference>
<sequence length="155" mass="18044">MGKCSDILPKKRSEIKTLLYHTNHSQRKIAELAGVSQSTVRNIKRVTDENKSLSPKRAGKCGRKRLTTPRTEREIRRVTIENRRKPRKVIKALLDDAGVTLSDRTLRRRLKELNFNCCRPLKKPKLTKTMRAKRLAFAKMYKLDCERLGEGLLFR</sequence>
<dbReference type="SUPFAM" id="SSF46689">
    <property type="entry name" value="Homeodomain-like"/>
    <property type="match status" value="1"/>
</dbReference>
<dbReference type="GeneID" id="128201253"/>
<feature type="compositionally biased region" description="Basic residues" evidence="2">
    <location>
        <begin position="57"/>
        <end position="67"/>
    </location>
</feature>
<comment type="subcellular location">
    <subcellularLocation>
        <location evidence="1">Nucleus</location>
    </subcellularLocation>
</comment>
<gene>
    <name evidence="5" type="primary">LOC128201253</name>
</gene>
<feature type="domain" description="Transposase Tc1-like" evidence="3">
    <location>
        <begin position="73"/>
        <end position="141"/>
    </location>
</feature>
<protein>
    <submittedName>
        <fullName evidence="5">Uncharacterized protein LOC128201253</fullName>
    </submittedName>
</protein>